<feature type="domain" description="HTH araC/xylS-type" evidence="5">
    <location>
        <begin position="56"/>
        <end position="109"/>
    </location>
</feature>
<feature type="region of interest" description="Disordered" evidence="4">
    <location>
        <begin position="97"/>
        <end position="122"/>
    </location>
</feature>
<keyword evidence="3" id="KW-0804">Transcription</keyword>
<dbReference type="PANTHER" id="PTHR46796">
    <property type="entry name" value="HTH-TYPE TRANSCRIPTIONAL ACTIVATOR RHAS-RELATED"/>
    <property type="match status" value="1"/>
</dbReference>
<evidence type="ECO:0000256" key="1">
    <source>
        <dbReference type="ARBA" id="ARBA00023015"/>
    </source>
</evidence>
<dbReference type="PROSITE" id="PS01124">
    <property type="entry name" value="HTH_ARAC_FAMILY_2"/>
    <property type="match status" value="1"/>
</dbReference>
<evidence type="ECO:0000256" key="3">
    <source>
        <dbReference type="ARBA" id="ARBA00023163"/>
    </source>
</evidence>
<dbReference type="InterPro" id="IPR050204">
    <property type="entry name" value="AraC_XylS_family_regulators"/>
</dbReference>
<keyword evidence="1" id="KW-0805">Transcription regulation</keyword>
<dbReference type="Proteomes" id="UP001323798">
    <property type="component" value="Chromosome"/>
</dbReference>
<dbReference type="Gene3D" id="1.10.10.60">
    <property type="entry name" value="Homeodomain-like"/>
    <property type="match status" value="1"/>
</dbReference>
<proteinExistence type="predicted"/>
<accession>A0ABZ0SLD1</accession>
<evidence type="ECO:0000256" key="2">
    <source>
        <dbReference type="ARBA" id="ARBA00023125"/>
    </source>
</evidence>
<dbReference type="EMBL" id="CP139368">
    <property type="protein sequence ID" value="WPR90206.1"/>
    <property type="molecule type" value="Genomic_DNA"/>
</dbReference>
<dbReference type="Pfam" id="PF12833">
    <property type="entry name" value="HTH_18"/>
    <property type="match status" value="1"/>
</dbReference>
<dbReference type="SUPFAM" id="SSF46689">
    <property type="entry name" value="Homeodomain-like"/>
    <property type="match status" value="1"/>
</dbReference>
<dbReference type="InterPro" id="IPR018062">
    <property type="entry name" value="HTH_AraC-typ_CS"/>
</dbReference>
<dbReference type="PROSITE" id="PS00041">
    <property type="entry name" value="HTH_ARAC_FAMILY_1"/>
    <property type="match status" value="1"/>
</dbReference>
<feature type="compositionally biased region" description="Basic and acidic residues" evidence="4">
    <location>
        <begin position="14"/>
        <end position="42"/>
    </location>
</feature>
<keyword evidence="7" id="KW-1185">Reference proteome</keyword>
<dbReference type="PRINTS" id="PR00032">
    <property type="entry name" value="HTHARAC"/>
</dbReference>
<gene>
    <name evidence="6" type="ORF">SM116_02675</name>
</gene>
<keyword evidence="2" id="KW-0238">DNA-binding</keyword>
<dbReference type="SMART" id="SM00342">
    <property type="entry name" value="HTH_ARAC"/>
    <property type="match status" value="1"/>
</dbReference>
<feature type="compositionally biased region" description="Acidic residues" evidence="4">
    <location>
        <begin position="1"/>
        <end position="13"/>
    </location>
</feature>
<evidence type="ECO:0000313" key="7">
    <source>
        <dbReference type="Proteomes" id="UP001323798"/>
    </source>
</evidence>
<evidence type="ECO:0000256" key="4">
    <source>
        <dbReference type="SAM" id="MobiDB-lite"/>
    </source>
</evidence>
<dbReference type="RefSeq" id="WP_320942918.1">
    <property type="nucleotide sequence ID" value="NZ_CP139368.1"/>
</dbReference>
<dbReference type="InterPro" id="IPR009057">
    <property type="entry name" value="Homeodomain-like_sf"/>
</dbReference>
<protein>
    <submittedName>
        <fullName evidence="6">Helix-turn-helix domain-containing protein</fullName>
    </submittedName>
</protein>
<sequence length="122" mass="13528">MRGDEDDDGDDGEDRAPEEDRGVPEVADPRDGDDRPGDDRADAACVHEQPCREAAFIRERRLDRTRYLLENTRIPLSDIAVMCGFGELSTFSRAFRRSSGVAPSQHRRAARERAASLSPAVA</sequence>
<dbReference type="InterPro" id="IPR018060">
    <property type="entry name" value="HTH_AraC"/>
</dbReference>
<dbReference type="PANTHER" id="PTHR46796:SF6">
    <property type="entry name" value="ARAC SUBFAMILY"/>
    <property type="match status" value="1"/>
</dbReference>
<organism evidence="6 7">
    <name type="scientific">Microbacterium rhizosphaerae</name>
    <dbReference type="NCBI Taxonomy" id="1678237"/>
    <lineage>
        <taxon>Bacteria</taxon>
        <taxon>Bacillati</taxon>
        <taxon>Actinomycetota</taxon>
        <taxon>Actinomycetes</taxon>
        <taxon>Micrococcales</taxon>
        <taxon>Microbacteriaceae</taxon>
        <taxon>Microbacterium</taxon>
    </lineage>
</organism>
<evidence type="ECO:0000313" key="6">
    <source>
        <dbReference type="EMBL" id="WPR90206.1"/>
    </source>
</evidence>
<evidence type="ECO:0000259" key="5">
    <source>
        <dbReference type="PROSITE" id="PS01124"/>
    </source>
</evidence>
<feature type="region of interest" description="Disordered" evidence="4">
    <location>
        <begin position="1"/>
        <end position="45"/>
    </location>
</feature>
<reference evidence="6 7" key="1">
    <citation type="submission" date="2023-11" db="EMBL/GenBank/DDBJ databases">
        <title>Genome sequence of Microbacterium rhizosphaerae KACC 19337.</title>
        <authorList>
            <person name="Choi H."/>
            <person name="Kim S."/>
            <person name="Kim Y."/>
            <person name="Kwon S.-W."/>
            <person name="Heo J."/>
        </authorList>
    </citation>
    <scope>NUCLEOTIDE SEQUENCE [LARGE SCALE GENOMIC DNA]</scope>
    <source>
        <strain evidence="6 7">KACC 19337</strain>
    </source>
</reference>
<name>A0ABZ0SLD1_9MICO</name>
<dbReference type="InterPro" id="IPR020449">
    <property type="entry name" value="Tscrpt_reg_AraC-type_HTH"/>
</dbReference>